<feature type="domain" description="HTH cro/C1-type" evidence="1">
    <location>
        <begin position="25"/>
        <end position="80"/>
    </location>
</feature>
<organism evidence="2 3">
    <name type="scientific">Sphingoaurantiacus capsulatus</name>
    <dbReference type="NCBI Taxonomy" id="1771310"/>
    <lineage>
        <taxon>Bacteria</taxon>
        <taxon>Pseudomonadati</taxon>
        <taxon>Pseudomonadota</taxon>
        <taxon>Alphaproteobacteria</taxon>
        <taxon>Sphingomonadales</taxon>
        <taxon>Sphingosinicellaceae</taxon>
        <taxon>Sphingoaurantiacus</taxon>
    </lineage>
</organism>
<protein>
    <submittedName>
        <fullName evidence="2">Helix-turn-helix domain-containing protein</fullName>
    </submittedName>
</protein>
<dbReference type="RefSeq" id="WP_380858849.1">
    <property type="nucleotide sequence ID" value="NZ_JBHRXV010000004.1"/>
</dbReference>
<reference evidence="3" key="1">
    <citation type="journal article" date="2019" name="Int. J. Syst. Evol. Microbiol.">
        <title>The Global Catalogue of Microorganisms (GCM) 10K type strain sequencing project: providing services to taxonomists for standard genome sequencing and annotation.</title>
        <authorList>
            <consortium name="The Broad Institute Genomics Platform"/>
            <consortium name="The Broad Institute Genome Sequencing Center for Infectious Disease"/>
            <person name="Wu L."/>
            <person name="Ma J."/>
        </authorList>
    </citation>
    <scope>NUCLEOTIDE SEQUENCE [LARGE SCALE GENOMIC DNA]</scope>
    <source>
        <strain evidence="3">KCTC 42644</strain>
    </source>
</reference>
<evidence type="ECO:0000313" key="2">
    <source>
        <dbReference type="EMBL" id="MFC3712283.1"/>
    </source>
</evidence>
<keyword evidence="3" id="KW-1185">Reference proteome</keyword>
<evidence type="ECO:0000313" key="3">
    <source>
        <dbReference type="Proteomes" id="UP001595615"/>
    </source>
</evidence>
<dbReference type="Gene3D" id="1.10.260.40">
    <property type="entry name" value="lambda repressor-like DNA-binding domains"/>
    <property type="match status" value="1"/>
</dbReference>
<proteinExistence type="predicted"/>
<accession>A0ABV7XB71</accession>
<sequence length="109" mass="11846">MPRAAPDAAQAALTKELRREAGQWLKAARETTGITQAELAERVGLRYYTFVSQVESGLGRVPIDLQAAWAAALGQEAQAFAKHLLGYYEPELFRLLFGNAARRAGSAKA</sequence>
<dbReference type="EMBL" id="JBHRXV010000004">
    <property type="protein sequence ID" value="MFC3712283.1"/>
    <property type="molecule type" value="Genomic_DNA"/>
</dbReference>
<dbReference type="InterPro" id="IPR010982">
    <property type="entry name" value="Lambda_DNA-bd_dom_sf"/>
</dbReference>
<dbReference type="InterPro" id="IPR001387">
    <property type="entry name" value="Cro/C1-type_HTH"/>
</dbReference>
<dbReference type="SUPFAM" id="SSF47413">
    <property type="entry name" value="lambda repressor-like DNA-binding domains"/>
    <property type="match status" value="1"/>
</dbReference>
<gene>
    <name evidence="2" type="ORF">ACFOMD_06860</name>
</gene>
<name>A0ABV7XB71_9SPHN</name>
<evidence type="ECO:0000259" key="1">
    <source>
        <dbReference type="PROSITE" id="PS50943"/>
    </source>
</evidence>
<dbReference type="SMART" id="SM00530">
    <property type="entry name" value="HTH_XRE"/>
    <property type="match status" value="1"/>
</dbReference>
<comment type="caution">
    <text evidence="2">The sequence shown here is derived from an EMBL/GenBank/DDBJ whole genome shotgun (WGS) entry which is preliminary data.</text>
</comment>
<dbReference type="CDD" id="cd00093">
    <property type="entry name" value="HTH_XRE"/>
    <property type="match status" value="1"/>
</dbReference>
<dbReference type="PROSITE" id="PS50943">
    <property type="entry name" value="HTH_CROC1"/>
    <property type="match status" value="1"/>
</dbReference>
<dbReference type="Proteomes" id="UP001595615">
    <property type="component" value="Unassembled WGS sequence"/>
</dbReference>